<comment type="caution">
    <text evidence="13">The sequence shown here is derived from an EMBL/GenBank/DDBJ whole genome shotgun (WGS) entry which is preliminary data.</text>
</comment>
<evidence type="ECO:0000256" key="8">
    <source>
        <dbReference type="ARBA" id="ARBA00023136"/>
    </source>
</evidence>
<evidence type="ECO:0000256" key="5">
    <source>
        <dbReference type="ARBA" id="ARBA00022519"/>
    </source>
</evidence>
<dbReference type="Proteomes" id="UP000585363">
    <property type="component" value="Unassembled WGS sequence"/>
</dbReference>
<dbReference type="InterPro" id="IPR042094">
    <property type="entry name" value="T2SS_GspF_sf"/>
</dbReference>
<evidence type="ECO:0000256" key="10">
    <source>
        <dbReference type="SAM" id="Coils"/>
    </source>
</evidence>
<keyword evidence="5" id="KW-0997">Cell inner membrane</keyword>
<dbReference type="PANTHER" id="PTHR30012:SF7">
    <property type="entry name" value="PROTEIN TRANSPORT PROTEIN HOFC HOMOLOG"/>
    <property type="match status" value="1"/>
</dbReference>
<evidence type="ECO:0000256" key="6">
    <source>
        <dbReference type="ARBA" id="ARBA00022692"/>
    </source>
</evidence>
<feature type="transmembrane region" description="Helical" evidence="11">
    <location>
        <begin position="168"/>
        <end position="188"/>
    </location>
</feature>
<proteinExistence type="inferred from homology"/>
<keyword evidence="7 11" id="KW-1133">Transmembrane helix</keyword>
<dbReference type="PRINTS" id="PR00812">
    <property type="entry name" value="BCTERIALGSPF"/>
</dbReference>
<dbReference type="NCBIfam" id="NF007861">
    <property type="entry name" value="PRK10573.1"/>
    <property type="match status" value="1"/>
</dbReference>
<feature type="coiled-coil region" evidence="10">
    <location>
        <begin position="141"/>
        <end position="168"/>
    </location>
</feature>
<keyword evidence="10" id="KW-0175">Coiled coil</keyword>
<evidence type="ECO:0000256" key="1">
    <source>
        <dbReference type="ARBA" id="ARBA00004429"/>
    </source>
</evidence>
<feature type="transmembrane region" description="Helical" evidence="11">
    <location>
        <begin position="208"/>
        <end position="237"/>
    </location>
</feature>
<evidence type="ECO:0000259" key="12">
    <source>
        <dbReference type="Pfam" id="PF00482"/>
    </source>
</evidence>
<evidence type="ECO:0000256" key="4">
    <source>
        <dbReference type="ARBA" id="ARBA00022475"/>
    </source>
</evidence>
<feature type="domain" description="Type II secretion system protein GspF" evidence="12">
    <location>
        <begin position="272"/>
        <end position="392"/>
    </location>
</feature>
<dbReference type="FunFam" id="1.20.81.30:FF:000001">
    <property type="entry name" value="Type II secretion system protein F"/>
    <property type="match status" value="1"/>
</dbReference>
<name>A0A848MHA9_9GAMM</name>
<dbReference type="GO" id="GO:0015628">
    <property type="term" value="P:protein secretion by the type II secretion system"/>
    <property type="evidence" value="ECO:0007669"/>
    <property type="project" value="TreeGrafter"/>
</dbReference>
<keyword evidence="8 11" id="KW-0472">Membrane</keyword>
<dbReference type="GO" id="GO:0005886">
    <property type="term" value="C:plasma membrane"/>
    <property type="evidence" value="ECO:0007669"/>
    <property type="project" value="UniProtKB-SubCell"/>
</dbReference>
<feature type="transmembrane region" description="Helical" evidence="11">
    <location>
        <begin position="373"/>
        <end position="393"/>
    </location>
</feature>
<accession>A0A848MHA9</accession>
<comment type="subcellular location">
    <subcellularLocation>
        <location evidence="1 9">Cell inner membrane</location>
        <topology evidence="1 9">Multi-pass membrane protein</topology>
    </subcellularLocation>
</comment>
<dbReference type="InterPro" id="IPR003004">
    <property type="entry name" value="GspF/PilC"/>
</dbReference>
<feature type="domain" description="Type II secretion system protein GspF" evidence="12">
    <location>
        <begin position="66"/>
        <end position="189"/>
    </location>
</feature>
<dbReference type="Pfam" id="PF00482">
    <property type="entry name" value="T2SSF"/>
    <property type="match status" value="2"/>
</dbReference>
<evidence type="ECO:0000256" key="9">
    <source>
        <dbReference type="RuleBase" id="RU003923"/>
    </source>
</evidence>
<protein>
    <submittedName>
        <fullName evidence="13">Protein transport protein HofC</fullName>
    </submittedName>
</protein>
<keyword evidence="3 9" id="KW-0813">Transport</keyword>
<dbReference type="Gene3D" id="1.20.81.30">
    <property type="entry name" value="Type II secretion system (T2SS), domain F"/>
    <property type="match status" value="2"/>
</dbReference>
<dbReference type="PANTHER" id="PTHR30012">
    <property type="entry name" value="GENERAL SECRETION PATHWAY PROTEIN"/>
    <property type="match status" value="1"/>
</dbReference>
<dbReference type="InterPro" id="IPR018076">
    <property type="entry name" value="T2SS_GspF_dom"/>
</dbReference>
<comment type="similarity">
    <text evidence="2 9">Belongs to the GSP F family.</text>
</comment>
<dbReference type="EMBL" id="JAADJU010000006">
    <property type="protein sequence ID" value="NMP27768.1"/>
    <property type="molecule type" value="Genomic_DNA"/>
</dbReference>
<dbReference type="RefSeq" id="WP_169403474.1">
    <property type="nucleotide sequence ID" value="NZ_JAADJU010000006.1"/>
</dbReference>
<evidence type="ECO:0000256" key="3">
    <source>
        <dbReference type="ARBA" id="ARBA00022448"/>
    </source>
</evidence>
<keyword evidence="4" id="KW-1003">Cell membrane</keyword>
<gene>
    <name evidence="13" type="primary">hofC</name>
    <name evidence="13" type="ORF">GW590_12960</name>
</gene>
<reference evidence="13 14" key="1">
    <citation type="submission" date="2020-01" db="EMBL/GenBank/DDBJ databases">
        <authorList>
            <person name="Lee S.D."/>
        </authorList>
    </citation>
    <scope>NUCLEOTIDE SEQUENCE [LARGE SCALE GENOMIC DNA]</scope>
    <source>
        <strain evidence="13 14">SAP-1</strain>
    </source>
</reference>
<dbReference type="PROSITE" id="PS00874">
    <property type="entry name" value="T2SP_F"/>
    <property type="match status" value="1"/>
</dbReference>
<keyword evidence="14" id="KW-1185">Reference proteome</keyword>
<organism evidence="13 14">
    <name type="scientific">Rouxiella aceris</name>
    <dbReference type="NCBI Taxonomy" id="2703884"/>
    <lineage>
        <taxon>Bacteria</taxon>
        <taxon>Pseudomonadati</taxon>
        <taxon>Pseudomonadota</taxon>
        <taxon>Gammaproteobacteria</taxon>
        <taxon>Enterobacterales</taxon>
        <taxon>Yersiniaceae</taxon>
        <taxon>Rouxiella</taxon>
    </lineage>
</organism>
<dbReference type="AlphaFoldDB" id="A0A848MHA9"/>
<reference evidence="13 14" key="2">
    <citation type="submission" date="2020-06" db="EMBL/GenBank/DDBJ databases">
        <title>Polyphasic characterization of a Rahnella strain isolated from tree sap.</title>
        <authorList>
            <person name="Kim I.S."/>
        </authorList>
    </citation>
    <scope>NUCLEOTIDE SEQUENCE [LARGE SCALE GENOMIC DNA]</scope>
    <source>
        <strain evidence="13 14">SAP-1</strain>
    </source>
</reference>
<evidence type="ECO:0000313" key="13">
    <source>
        <dbReference type="EMBL" id="NMP27768.1"/>
    </source>
</evidence>
<keyword evidence="6 9" id="KW-0812">Transmembrane</keyword>
<evidence type="ECO:0000256" key="2">
    <source>
        <dbReference type="ARBA" id="ARBA00005745"/>
    </source>
</evidence>
<evidence type="ECO:0000256" key="7">
    <source>
        <dbReference type="ARBA" id="ARBA00022989"/>
    </source>
</evidence>
<evidence type="ECO:0000256" key="11">
    <source>
        <dbReference type="SAM" id="Phobius"/>
    </source>
</evidence>
<dbReference type="InterPro" id="IPR001992">
    <property type="entry name" value="T2SS_GspF/T4SS_PilC_CS"/>
</dbReference>
<evidence type="ECO:0000313" key="14">
    <source>
        <dbReference type="Proteomes" id="UP000585363"/>
    </source>
</evidence>
<sequence>MSKDNLTLYRWQAVDPPGSLQYGESLCSQPQELLTELIQSGLQPVTIKKIHKLRSGQWKNRERIAFIRQLATLLKTGLPLLPSLKLLASDHSLPAWRCVLGDMVKQVNEGQPLSGVMLQYQQVFPAIYPQVIAIGELTGQLENCCLQLAMQQEQVQSLQKRVKKALRYPLIVMTLALLITLLMLTLVLPEFAKIYASFDAELPWFTQLLIAASQWVVSYGIVGMLLTAGGCAAYIHYWHPQEKWRWREQQCQLKLPIINKLIRYGCLCQLFQTLVLTQHAGMTLSAGLQAAEAAMSHLPYKRAVGQLALRLAEGRPLHKALDESPLFSSLCQQLVRIGEESGSLDSLLQKLAQWHSEQAHELAESLAQKIEPLMMLFMGVIVGGLVIAMYLPIFNLGAAMN</sequence>